<gene>
    <name evidence="2" type="ORF">M5I08_11825</name>
</gene>
<evidence type="ECO:0000313" key="3">
    <source>
        <dbReference type="Proteomes" id="UP001056610"/>
    </source>
</evidence>
<proteinExistence type="predicted"/>
<accession>A0ABY4QQ74</accession>
<dbReference type="RefSeq" id="WP_219065824.1">
    <property type="nucleotide sequence ID" value="NZ_CAJUXY010000003.1"/>
</dbReference>
<evidence type="ECO:0000259" key="1">
    <source>
        <dbReference type="Pfam" id="PF13614"/>
    </source>
</evidence>
<dbReference type="Proteomes" id="UP001056610">
    <property type="component" value="Chromosome"/>
</dbReference>
<feature type="domain" description="AAA" evidence="1">
    <location>
        <begin position="1"/>
        <end position="167"/>
    </location>
</feature>
<reference evidence="2" key="1">
    <citation type="submission" date="2022-05" db="EMBL/GenBank/DDBJ databases">
        <title>A methanotrophic Mycobacterium dominates a cave microbial ecosystem.</title>
        <authorList>
            <person name="Van Spanning R.J.M."/>
            <person name="Guan Q."/>
            <person name="Melkonian C."/>
            <person name="Gallant J."/>
            <person name="Polerecky L."/>
            <person name="Flot J.-F."/>
            <person name="Brandt B.W."/>
            <person name="Braster M."/>
            <person name="Iturbe Espinoza P."/>
            <person name="Aerts J."/>
            <person name="Meima-Franke M."/>
            <person name="Piersma S.R."/>
            <person name="Bunduc C."/>
            <person name="Ummels R."/>
            <person name="Pain A."/>
            <person name="Fleming E.J."/>
            <person name="van der Wel N."/>
            <person name="Gherman V.D."/>
            <person name="Sarbu S.M."/>
            <person name="Bodelier P.L.E."/>
            <person name="Bitter W."/>
        </authorList>
    </citation>
    <scope>NUCLEOTIDE SEQUENCE</scope>
    <source>
        <strain evidence="2">Sulfur Cave</strain>
    </source>
</reference>
<organism evidence="2 3">
    <name type="scientific">Candidatus Mycobacterium methanotrophicum</name>
    <dbReference type="NCBI Taxonomy" id="2943498"/>
    <lineage>
        <taxon>Bacteria</taxon>
        <taxon>Bacillati</taxon>
        <taxon>Actinomycetota</taxon>
        <taxon>Actinomycetes</taxon>
        <taxon>Mycobacteriales</taxon>
        <taxon>Mycobacteriaceae</taxon>
        <taxon>Mycobacterium</taxon>
    </lineage>
</organism>
<sequence>MKIYATYNIKGGVGKTSAAANLAHLAARGGYNVLLWDLDPQGAATYLFRVRPKVKGGSRALVDGTRSLGDAIKATDFDRLDLLPADFRYRNMDLQLDETHRPTRRIHQLLRPLDGEYDVVFLDCPPSISLLSENVLHAVDTLLVPMIPATLSVRTFDQLSGFVNDFDGRQPQVRAFFSMVDGRKRLHRDLMEQLSAERLGILRTAIPALSIIEQMAEQRSPVTAFAPYSVAAKCYEALWHEVNGAIGDR</sequence>
<evidence type="ECO:0000313" key="2">
    <source>
        <dbReference type="EMBL" id="UQX12776.1"/>
    </source>
</evidence>
<dbReference type="EMBL" id="CP097320">
    <property type="protein sequence ID" value="UQX12776.1"/>
    <property type="molecule type" value="Genomic_DNA"/>
</dbReference>
<dbReference type="InterPro" id="IPR025669">
    <property type="entry name" value="AAA_dom"/>
</dbReference>
<name>A0ABY4QQ74_9MYCO</name>
<protein>
    <submittedName>
        <fullName evidence="2">ParA family protein</fullName>
    </submittedName>
</protein>
<dbReference type="InterPro" id="IPR050678">
    <property type="entry name" value="DNA_Partitioning_ATPase"/>
</dbReference>
<dbReference type="PANTHER" id="PTHR13696:SF52">
    <property type="entry name" value="PARA FAMILY PROTEIN CT_582"/>
    <property type="match status" value="1"/>
</dbReference>
<dbReference type="PANTHER" id="PTHR13696">
    <property type="entry name" value="P-LOOP CONTAINING NUCLEOSIDE TRIPHOSPHATE HYDROLASE"/>
    <property type="match status" value="1"/>
</dbReference>
<dbReference type="CDD" id="cd02042">
    <property type="entry name" value="ParAB_family"/>
    <property type="match status" value="1"/>
</dbReference>
<dbReference type="Pfam" id="PF13614">
    <property type="entry name" value="AAA_31"/>
    <property type="match status" value="1"/>
</dbReference>
<keyword evidence="3" id="KW-1185">Reference proteome</keyword>